<dbReference type="CDD" id="cd00019">
    <property type="entry name" value="AP2Ec"/>
    <property type="match status" value="1"/>
</dbReference>
<comment type="similarity">
    <text evidence="1 7">Belongs to the AP endonuclease 2 family.</text>
</comment>
<dbReference type="RefSeq" id="WP_354638456.1">
    <property type="nucleotide sequence ID" value="NZ_CP159872.1"/>
</dbReference>
<dbReference type="InterPro" id="IPR001719">
    <property type="entry name" value="AP_endonuc_2"/>
</dbReference>
<dbReference type="InterPro" id="IPR013022">
    <property type="entry name" value="Xyl_isomerase-like_TIM-brl"/>
</dbReference>
<dbReference type="PROSITE" id="PS00729">
    <property type="entry name" value="AP_NUCLEASE_F2_1"/>
    <property type="match status" value="1"/>
</dbReference>
<dbReference type="PANTHER" id="PTHR21445">
    <property type="entry name" value="ENDONUCLEASE IV ENDODEOXYRIBONUCLEASE IV"/>
    <property type="match status" value="1"/>
</dbReference>
<dbReference type="GO" id="GO:0003906">
    <property type="term" value="F:DNA-(apurinic or apyrimidinic site) endonuclease activity"/>
    <property type="evidence" value="ECO:0007669"/>
    <property type="project" value="TreeGrafter"/>
</dbReference>
<accession>A0AAU8JT96</accession>
<feature type="binding site" evidence="7">
    <location>
        <position position="163"/>
    </location>
    <ligand>
        <name>Zn(2+)</name>
        <dbReference type="ChEBI" id="CHEBI:29105"/>
        <label>1</label>
    </ligand>
</feature>
<dbReference type="GO" id="GO:0003677">
    <property type="term" value="F:DNA binding"/>
    <property type="evidence" value="ECO:0007669"/>
    <property type="project" value="InterPro"/>
</dbReference>
<evidence type="ECO:0000256" key="7">
    <source>
        <dbReference type="HAMAP-Rule" id="MF_00152"/>
    </source>
</evidence>
<dbReference type="SUPFAM" id="SSF51658">
    <property type="entry name" value="Xylose isomerase-like"/>
    <property type="match status" value="1"/>
</dbReference>
<evidence type="ECO:0000256" key="1">
    <source>
        <dbReference type="ARBA" id="ARBA00005340"/>
    </source>
</evidence>
<dbReference type="InterPro" id="IPR018246">
    <property type="entry name" value="AP_endonuc_F2_Zn_BS"/>
</dbReference>
<comment type="catalytic activity">
    <reaction evidence="7">
        <text>Endonucleolytic cleavage to 5'-phosphooligonucleotide end-products.</text>
        <dbReference type="EC" id="3.1.21.2"/>
    </reaction>
</comment>
<feature type="binding site" evidence="7">
    <location>
        <position position="249"/>
    </location>
    <ligand>
        <name>Zn(2+)</name>
        <dbReference type="ChEBI" id="CHEBI:29105"/>
        <label>3</label>
    </ligand>
</feature>
<dbReference type="PROSITE" id="PS00730">
    <property type="entry name" value="AP_NUCLEASE_F2_2"/>
    <property type="match status" value="1"/>
</dbReference>
<protein>
    <recommendedName>
        <fullName evidence="7">Probable endonuclease 4</fullName>
        <ecNumber evidence="7">3.1.21.2</ecNumber>
    </recommendedName>
    <alternativeName>
        <fullName evidence="7">Endodeoxyribonuclease IV</fullName>
    </alternativeName>
    <alternativeName>
        <fullName evidence="7">Endonuclease IV</fullName>
    </alternativeName>
</protein>
<feature type="binding site" evidence="7">
    <location>
        <position position="163"/>
    </location>
    <ligand>
        <name>Zn(2+)</name>
        <dbReference type="ChEBI" id="CHEBI:29105"/>
        <label>2</label>
    </ligand>
</feature>
<evidence type="ECO:0000313" key="9">
    <source>
        <dbReference type="EMBL" id="XCM78510.1"/>
    </source>
</evidence>
<dbReference type="AlphaFoldDB" id="A0AAU8JT96"/>
<feature type="binding site" evidence="7">
    <location>
        <position position="279"/>
    </location>
    <ligand>
        <name>Zn(2+)</name>
        <dbReference type="ChEBI" id="CHEBI:29105"/>
        <label>2</label>
    </ligand>
</feature>
<feature type="binding site" evidence="7">
    <location>
        <position position="82"/>
    </location>
    <ligand>
        <name>Zn(2+)</name>
        <dbReference type="ChEBI" id="CHEBI:29105"/>
        <label>1</label>
    </ligand>
</feature>
<dbReference type="GO" id="GO:0008081">
    <property type="term" value="F:phosphoric diester hydrolase activity"/>
    <property type="evidence" value="ECO:0007669"/>
    <property type="project" value="TreeGrafter"/>
</dbReference>
<dbReference type="KEGG" id="kcm:ABWK59_06005"/>
<evidence type="ECO:0000259" key="8">
    <source>
        <dbReference type="Pfam" id="PF01261"/>
    </source>
</evidence>
<evidence type="ECO:0000256" key="4">
    <source>
        <dbReference type="ARBA" id="ARBA00022801"/>
    </source>
</evidence>
<gene>
    <name evidence="7" type="primary">nfo</name>
    <name evidence="9" type="ORF">ABWK59_06005</name>
</gene>
<keyword evidence="5 7" id="KW-0862">Zinc</keyword>
<feature type="binding site" evidence="7">
    <location>
        <position position="197"/>
    </location>
    <ligand>
        <name>Zn(2+)</name>
        <dbReference type="ChEBI" id="CHEBI:29105"/>
        <label>2</label>
    </ligand>
</feature>
<dbReference type="SMART" id="SM00518">
    <property type="entry name" value="AP2Ec"/>
    <property type="match status" value="1"/>
</dbReference>
<keyword evidence="4 7" id="KW-0378">Hydrolase</keyword>
<organism evidence="9">
    <name type="scientific">Kitasatospora camelliae</name>
    <dbReference type="NCBI Taxonomy" id="3156397"/>
    <lineage>
        <taxon>Bacteria</taxon>
        <taxon>Bacillati</taxon>
        <taxon>Actinomycetota</taxon>
        <taxon>Actinomycetes</taxon>
        <taxon>Kitasatosporales</taxon>
        <taxon>Streptomycetaceae</taxon>
        <taxon>Kitasatospora</taxon>
    </lineage>
</organism>
<name>A0AAU8JT96_9ACTN</name>
<dbReference type="Pfam" id="PF01261">
    <property type="entry name" value="AP_endonuc_2"/>
    <property type="match status" value="1"/>
</dbReference>
<dbReference type="EC" id="3.1.21.2" evidence="7"/>
<feature type="binding site" evidence="7">
    <location>
        <position position="234"/>
    </location>
    <ligand>
        <name>Zn(2+)</name>
        <dbReference type="ChEBI" id="CHEBI:29105"/>
        <label>2</label>
    </ligand>
</feature>
<dbReference type="GO" id="GO:0008833">
    <property type="term" value="F:deoxyribonuclease IV (phage-T4-induced) activity"/>
    <property type="evidence" value="ECO:0007669"/>
    <property type="project" value="UniProtKB-UniRule"/>
</dbReference>
<dbReference type="PANTHER" id="PTHR21445:SF0">
    <property type="entry name" value="APURINIC-APYRIMIDINIC ENDONUCLEASE"/>
    <property type="match status" value="1"/>
</dbReference>
<keyword evidence="6 7" id="KW-0234">DNA repair</keyword>
<keyword evidence="2 7" id="KW-0479">Metal-binding</keyword>
<keyword evidence="7" id="KW-0540">Nuclease</keyword>
<dbReference type="PROSITE" id="PS51432">
    <property type="entry name" value="AP_NUCLEASE_F2_4"/>
    <property type="match status" value="1"/>
</dbReference>
<dbReference type="PROSITE" id="PS00731">
    <property type="entry name" value="AP_NUCLEASE_F2_3"/>
    <property type="match status" value="1"/>
</dbReference>
<feature type="binding site" evidence="7">
    <location>
        <position position="122"/>
    </location>
    <ligand>
        <name>Zn(2+)</name>
        <dbReference type="ChEBI" id="CHEBI:29105"/>
        <label>1</label>
    </ligand>
</feature>
<keyword evidence="3 7" id="KW-0227">DNA damage</keyword>
<comment type="function">
    <text evidence="7">Endonuclease IV plays a role in DNA repair. It cleaves phosphodiester bonds at apurinic or apyrimidinic (AP) sites, generating a 3'-hydroxyl group and a 5'-terminal sugar phosphate.</text>
</comment>
<dbReference type="HAMAP" id="MF_00152">
    <property type="entry name" value="Nfo"/>
    <property type="match status" value="1"/>
</dbReference>
<evidence type="ECO:0000256" key="5">
    <source>
        <dbReference type="ARBA" id="ARBA00022833"/>
    </source>
</evidence>
<dbReference type="NCBIfam" id="TIGR00587">
    <property type="entry name" value="nfo"/>
    <property type="match status" value="1"/>
</dbReference>
<feature type="binding site" evidence="7">
    <location>
        <position position="247"/>
    </location>
    <ligand>
        <name>Zn(2+)</name>
        <dbReference type="ChEBI" id="CHEBI:29105"/>
        <label>3</label>
    </ligand>
</feature>
<feature type="domain" description="Xylose isomerase-like TIM barrel" evidence="8">
    <location>
        <begin position="35"/>
        <end position="296"/>
    </location>
</feature>
<evidence type="ECO:0000256" key="2">
    <source>
        <dbReference type="ARBA" id="ARBA00022723"/>
    </source>
</evidence>
<feature type="binding site" evidence="7">
    <location>
        <position position="200"/>
    </location>
    <ligand>
        <name>Zn(2+)</name>
        <dbReference type="ChEBI" id="CHEBI:29105"/>
        <label>3</label>
    </ligand>
</feature>
<evidence type="ECO:0000256" key="6">
    <source>
        <dbReference type="ARBA" id="ARBA00023204"/>
    </source>
</evidence>
<dbReference type="InterPro" id="IPR036237">
    <property type="entry name" value="Xyl_isomerase-like_sf"/>
</dbReference>
<reference evidence="9" key="1">
    <citation type="submission" date="2024-06" db="EMBL/GenBank/DDBJ databases">
        <title>The genome sequences of Kitasatospora sp. strain HUAS MG31.</title>
        <authorList>
            <person name="Mo P."/>
        </authorList>
    </citation>
    <scope>NUCLEOTIDE SEQUENCE</scope>
    <source>
        <strain evidence="9">HUAS MG31</strain>
    </source>
</reference>
<comment type="cofactor">
    <cofactor evidence="7">
        <name>Zn(2+)</name>
        <dbReference type="ChEBI" id="CHEBI:29105"/>
    </cofactor>
    <text evidence="7">Binds 3 Zn(2+) ions.</text>
</comment>
<dbReference type="EMBL" id="CP159872">
    <property type="protein sequence ID" value="XCM78510.1"/>
    <property type="molecule type" value="Genomic_DNA"/>
</dbReference>
<dbReference type="GO" id="GO:0006284">
    <property type="term" value="P:base-excision repair"/>
    <property type="evidence" value="ECO:0007669"/>
    <property type="project" value="TreeGrafter"/>
</dbReference>
<evidence type="ECO:0000256" key="3">
    <source>
        <dbReference type="ARBA" id="ARBA00022763"/>
    </source>
</evidence>
<keyword evidence="7" id="KW-0255">Endonuclease</keyword>
<proteinExistence type="inferred from homology"/>
<dbReference type="GO" id="GO:0008270">
    <property type="term" value="F:zinc ion binding"/>
    <property type="evidence" value="ECO:0007669"/>
    <property type="project" value="UniProtKB-UniRule"/>
</dbReference>
<dbReference type="Gene3D" id="3.20.20.150">
    <property type="entry name" value="Divalent-metal-dependent TIM barrel enzymes"/>
    <property type="match status" value="1"/>
</dbReference>
<sequence length="337" mass="34631">MSPSAAPRPSPLPPRNPIGAHVPVAGRGLVGTGLAYADRVGAETVQVFVANPRGWATPAGRPDQDEAFRIACAERGIPAYVHAPYLINFGSDSPATRERSVASLRHSLLRGHAIGALGVVVHTGAALCGGGREAALAQVREDVLPLLDELDALGGDAPWLLLEPTAGQGSSLCSRMEDLAGYAEALDRHPRVGVCLDTCHAFAAGHDLAAPGGVTAMLDALTAAVGPGRLRLVHANDSMDVAGAHKDRHENIGAGHIGADPFRELLAHPATAGVPFVIETPDGRHDPDRVEGARHARDIELLKRLREPAPAARAVAGDTAVAGSAAVAGRPGRAAAA</sequence>